<dbReference type="AlphaFoldDB" id="A0A3B0CKM5"/>
<comment type="function">
    <text evidence="7 8">Key enzyme in folate metabolism. Catalyzes an essential reaction for de novo glycine and purine synthesis, and for DNA precursor synthesis.</text>
</comment>
<evidence type="ECO:0000259" key="9">
    <source>
        <dbReference type="PROSITE" id="PS51330"/>
    </source>
</evidence>
<dbReference type="OrthoDB" id="9804315at2"/>
<dbReference type="InterPro" id="IPR012259">
    <property type="entry name" value="DHFR"/>
</dbReference>
<dbReference type="EMBL" id="RBAH01000005">
    <property type="protein sequence ID" value="RKN85268.1"/>
    <property type="molecule type" value="Genomic_DNA"/>
</dbReference>
<dbReference type="UniPathway" id="UPA00077">
    <property type="reaction ID" value="UER00158"/>
</dbReference>
<evidence type="ECO:0000256" key="8">
    <source>
        <dbReference type="PIRNR" id="PIRNR000194"/>
    </source>
</evidence>
<dbReference type="PRINTS" id="PR00070">
    <property type="entry name" value="DHFR"/>
</dbReference>
<dbReference type="Pfam" id="PF00186">
    <property type="entry name" value="DHFR_1"/>
    <property type="match status" value="1"/>
</dbReference>
<sequence>MRSVEPNRSGKPNVAMIAAMDRNRIIGCRNAIPWRLPAEQQYFKRITMGHTVLSGRSNFEAMKRPLPGRRNVVLSRDPGYAAEGCEILGSAEEALARYATNESSPLFIIGGEQIYRLFLPYAHTLYLTVIDEAFEGDTVFPEYDESEWTILSRMRGLTDESNPHRYEYLTYRRKC</sequence>
<dbReference type="PANTHER" id="PTHR48069:SF3">
    <property type="entry name" value="DIHYDROFOLATE REDUCTASE"/>
    <property type="match status" value="1"/>
</dbReference>
<dbReference type="PANTHER" id="PTHR48069">
    <property type="entry name" value="DIHYDROFOLATE REDUCTASE"/>
    <property type="match status" value="1"/>
</dbReference>
<evidence type="ECO:0000256" key="6">
    <source>
        <dbReference type="ARBA" id="ARBA00023002"/>
    </source>
</evidence>
<keyword evidence="11" id="KW-1185">Reference proteome</keyword>
<evidence type="ECO:0000313" key="11">
    <source>
        <dbReference type="Proteomes" id="UP000282311"/>
    </source>
</evidence>
<dbReference type="PIRSF" id="PIRSF000194">
    <property type="entry name" value="DHFR"/>
    <property type="match status" value="1"/>
</dbReference>
<dbReference type="GO" id="GO:0046452">
    <property type="term" value="P:dihydrofolate metabolic process"/>
    <property type="evidence" value="ECO:0007669"/>
    <property type="project" value="TreeGrafter"/>
</dbReference>
<feature type="domain" description="DHFR" evidence="9">
    <location>
        <begin position="13"/>
        <end position="173"/>
    </location>
</feature>
<dbReference type="InterPro" id="IPR024072">
    <property type="entry name" value="DHFR-like_dom_sf"/>
</dbReference>
<comment type="similarity">
    <text evidence="2 8">Belongs to the dihydrofolate reductase family.</text>
</comment>
<comment type="pathway">
    <text evidence="1 8">Cofactor biosynthesis; tetrahydrofolate biosynthesis; 5,6,7,8-tetrahydrofolate from 7,8-dihydrofolate: step 1/1.</text>
</comment>
<dbReference type="InterPro" id="IPR001796">
    <property type="entry name" value="DHFR_dom"/>
</dbReference>
<proteinExistence type="inferred from homology"/>
<keyword evidence="4 8" id="KW-0554">One-carbon metabolism</keyword>
<keyword evidence="6 8" id="KW-0560">Oxidoreductase</keyword>
<dbReference type="RefSeq" id="WP_120746920.1">
    <property type="nucleotide sequence ID" value="NZ_RBAH01000005.1"/>
</dbReference>
<organism evidence="10 11">
    <name type="scientific">Paenibacillus ginsengarvi</name>
    <dbReference type="NCBI Taxonomy" id="400777"/>
    <lineage>
        <taxon>Bacteria</taxon>
        <taxon>Bacillati</taxon>
        <taxon>Bacillota</taxon>
        <taxon>Bacilli</taxon>
        <taxon>Bacillales</taxon>
        <taxon>Paenibacillaceae</taxon>
        <taxon>Paenibacillus</taxon>
    </lineage>
</organism>
<protein>
    <recommendedName>
        <fullName evidence="3 8">Dihydrofolate reductase</fullName>
        <ecNumber evidence="3 8">1.5.1.3</ecNumber>
    </recommendedName>
</protein>
<evidence type="ECO:0000256" key="4">
    <source>
        <dbReference type="ARBA" id="ARBA00022563"/>
    </source>
</evidence>
<dbReference type="EC" id="1.5.1.3" evidence="3 8"/>
<dbReference type="GO" id="GO:0006730">
    <property type="term" value="P:one-carbon metabolic process"/>
    <property type="evidence" value="ECO:0007669"/>
    <property type="project" value="UniProtKB-KW"/>
</dbReference>
<evidence type="ECO:0000313" key="10">
    <source>
        <dbReference type="EMBL" id="RKN85268.1"/>
    </source>
</evidence>
<comment type="caution">
    <text evidence="10">The sequence shown here is derived from an EMBL/GenBank/DDBJ whole genome shotgun (WGS) entry which is preliminary data.</text>
</comment>
<gene>
    <name evidence="10" type="ORF">D7M11_09285</name>
</gene>
<dbReference type="GO" id="GO:0070401">
    <property type="term" value="F:NADP+ binding"/>
    <property type="evidence" value="ECO:0007669"/>
    <property type="project" value="UniProtKB-ARBA"/>
</dbReference>
<evidence type="ECO:0000256" key="5">
    <source>
        <dbReference type="ARBA" id="ARBA00022857"/>
    </source>
</evidence>
<evidence type="ECO:0000256" key="1">
    <source>
        <dbReference type="ARBA" id="ARBA00004903"/>
    </source>
</evidence>
<reference evidence="10 11" key="1">
    <citation type="journal article" date="2007" name="Int. J. Syst. Evol. Microbiol.">
        <title>Paenibacillus ginsengarvi sp. nov., isolated from soil from ginseng cultivation.</title>
        <authorList>
            <person name="Yoon M.H."/>
            <person name="Ten L.N."/>
            <person name="Im W.T."/>
        </authorList>
    </citation>
    <scope>NUCLEOTIDE SEQUENCE [LARGE SCALE GENOMIC DNA]</scope>
    <source>
        <strain evidence="10 11">KCTC 13059</strain>
    </source>
</reference>
<dbReference type="Proteomes" id="UP000282311">
    <property type="component" value="Unassembled WGS sequence"/>
</dbReference>
<evidence type="ECO:0000256" key="2">
    <source>
        <dbReference type="ARBA" id="ARBA00009539"/>
    </source>
</evidence>
<comment type="catalytic activity">
    <reaction evidence="8">
        <text>(6S)-5,6,7,8-tetrahydrofolate + NADP(+) = 7,8-dihydrofolate + NADPH + H(+)</text>
        <dbReference type="Rhea" id="RHEA:15009"/>
        <dbReference type="ChEBI" id="CHEBI:15378"/>
        <dbReference type="ChEBI" id="CHEBI:57451"/>
        <dbReference type="ChEBI" id="CHEBI:57453"/>
        <dbReference type="ChEBI" id="CHEBI:57783"/>
        <dbReference type="ChEBI" id="CHEBI:58349"/>
        <dbReference type="EC" id="1.5.1.3"/>
    </reaction>
</comment>
<evidence type="ECO:0000256" key="3">
    <source>
        <dbReference type="ARBA" id="ARBA00012856"/>
    </source>
</evidence>
<dbReference type="CDD" id="cd00209">
    <property type="entry name" value="DHFR"/>
    <property type="match status" value="1"/>
</dbReference>
<dbReference type="GO" id="GO:0046654">
    <property type="term" value="P:tetrahydrofolate biosynthetic process"/>
    <property type="evidence" value="ECO:0007669"/>
    <property type="project" value="UniProtKB-UniPathway"/>
</dbReference>
<dbReference type="PROSITE" id="PS51330">
    <property type="entry name" value="DHFR_2"/>
    <property type="match status" value="1"/>
</dbReference>
<dbReference type="GO" id="GO:0046655">
    <property type="term" value="P:folic acid metabolic process"/>
    <property type="evidence" value="ECO:0007669"/>
    <property type="project" value="TreeGrafter"/>
</dbReference>
<name>A0A3B0CKM5_9BACL</name>
<accession>A0A3B0CKM5</accession>
<dbReference type="GO" id="GO:0005829">
    <property type="term" value="C:cytosol"/>
    <property type="evidence" value="ECO:0007669"/>
    <property type="project" value="TreeGrafter"/>
</dbReference>
<dbReference type="SUPFAM" id="SSF53597">
    <property type="entry name" value="Dihydrofolate reductase-like"/>
    <property type="match status" value="1"/>
</dbReference>
<dbReference type="FunFam" id="3.40.430.10:FF:000001">
    <property type="entry name" value="Dihydrofolate reductase"/>
    <property type="match status" value="1"/>
</dbReference>
<dbReference type="Gene3D" id="3.40.430.10">
    <property type="entry name" value="Dihydrofolate Reductase, subunit A"/>
    <property type="match status" value="1"/>
</dbReference>
<dbReference type="GO" id="GO:0004146">
    <property type="term" value="F:dihydrofolate reductase activity"/>
    <property type="evidence" value="ECO:0007669"/>
    <property type="project" value="UniProtKB-EC"/>
</dbReference>
<evidence type="ECO:0000256" key="7">
    <source>
        <dbReference type="ARBA" id="ARBA00025067"/>
    </source>
</evidence>
<keyword evidence="5 8" id="KW-0521">NADP</keyword>